<keyword evidence="4 6" id="KW-0472">Membrane</keyword>
<dbReference type="InterPro" id="IPR015672">
    <property type="entry name" value="GPHR/GTG"/>
</dbReference>
<feature type="transmembrane region" description="Helical" evidence="6">
    <location>
        <begin position="429"/>
        <end position="449"/>
    </location>
</feature>
<feature type="transmembrane region" description="Helical" evidence="6">
    <location>
        <begin position="529"/>
        <end position="547"/>
    </location>
</feature>
<organism evidence="9 10">
    <name type="scientific">Candida verbasci</name>
    <dbReference type="NCBI Taxonomy" id="1227364"/>
    <lineage>
        <taxon>Eukaryota</taxon>
        <taxon>Fungi</taxon>
        <taxon>Dikarya</taxon>
        <taxon>Ascomycota</taxon>
        <taxon>Saccharomycotina</taxon>
        <taxon>Pichiomycetes</taxon>
        <taxon>Debaryomycetaceae</taxon>
        <taxon>Candida/Lodderomyces clade</taxon>
        <taxon>Candida</taxon>
    </lineage>
</organism>
<sequence length="568" mass="64530">MILSCLLYLLIYIVITIWCYSLYNQELIQKYSNNLYIPKHLINNHLKQIANATRLDLIELNIDENTIHEDVKPTVKLAPNNKKNTIIGILFSISISSSIGLIILMMCELGDHFNVDSRLLMFKFTIDILMFLLAIVIPYFIITILLNQDLIPRKSYQIGSTIGLFILWSYILHKCGDLTQDYNPRGQTSRNLIERKINEVSIVGITILAILSGIGSATTPYKTLPIEHYINKSKPETKVGEHDINSAIQYYNNTTLLLEKRQQELTKLQFATGGTIYNLPSANNSGNLAPKRGILHKVQSFANLSVANTQEEEMETEIKSLTKLRDSLYNDLLKLLKKFQQQSQNKSTLDLILIYGNYFLTGYCIYRILNVFFIKLPLLYFTKEKIVESAVVEPEEAPSSKDALAITLSKLILSIISVPMSEAQLVNQLSFILSGSLFICSFSNVLRTFQSFNKFFNPDSEFTKNWLKHLFIAELLGVYVIATALLIRTNLPTNLSNQISKILSLSGSSNGRTTSVEEVVFIDNWFDKIFALSCIITILVIVIEKFLESESYSYDEESFIEGSEYKLA</sequence>
<gene>
    <name evidence="9" type="ORF">CANVERA_P2417</name>
</gene>
<evidence type="ECO:0000256" key="3">
    <source>
        <dbReference type="ARBA" id="ARBA00022989"/>
    </source>
</evidence>
<keyword evidence="2 6" id="KW-0812">Transmembrane</keyword>
<feature type="domain" description="Abscisic acid G-protein coupled receptor-like" evidence="7">
    <location>
        <begin position="345"/>
        <end position="544"/>
    </location>
</feature>
<evidence type="ECO:0000259" key="7">
    <source>
        <dbReference type="Pfam" id="PF12430"/>
    </source>
</evidence>
<evidence type="ECO:0000256" key="1">
    <source>
        <dbReference type="ARBA" id="ARBA00004141"/>
    </source>
</evidence>
<proteinExistence type="predicted"/>
<feature type="transmembrane region" description="Helical" evidence="6">
    <location>
        <begin position="126"/>
        <end position="146"/>
    </location>
</feature>
<feature type="coiled-coil region" evidence="5">
    <location>
        <begin position="304"/>
        <end position="331"/>
    </location>
</feature>
<feature type="transmembrane region" description="Helical" evidence="6">
    <location>
        <begin position="86"/>
        <end position="106"/>
    </location>
</feature>
<dbReference type="OrthoDB" id="264392at2759"/>
<dbReference type="GO" id="GO:0016020">
    <property type="term" value="C:membrane"/>
    <property type="evidence" value="ECO:0007669"/>
    <property type="project" value="UniProtKB-SubCell"/>
</dbReference>
<comment type="caution">
    <text evidence="9">The sequence shown here is derived from an EMBL/GenBank/DDBJ whole genome shotgun (WGS) entry which is preliminary data.</text>
</comment>
<evidence type="ECO:0000256" key="5">
    <source>
        <dbReference type="SAM" id="Coils"/>
    </source>
</evidence>
<protein>
    <recommendedName>
        <fullName evidence="11">Abscisic acid G-protein coupled receptor-like domain-containing protein</fullName>
    </recommendedName>
</protein>
<keyword evidence="5" id="KW-0175">Coiled coil</keyword>
<dbReference type="Pfam" id="PF12537">
    <property type="entry name" value="GPHR_N"/>
    <property type="match status" value="1"/>
</dbReference>
<feature type="transmembrane region" description="Helical" evidence="6">
    <location>
        <begin position="348"/>
        <end position="369"/>
    </location>
</feature>
<comment type="subcellular location">
    <subcellularLocation>
        <location evidence="1">Membrane</location>
        <topology evidence="1">Multi-pass membrane protein</topology>
    </subcellularLocation>
</comment>
<feature type="transmembrane region" description="Helical" evidence="6">
    <location>
        <begin position="470"/>
        <end position="487"/>
    </location>
</feature>
<evidence type="ECO:0000313" key="9">
    <source>
        <dbReference type="EMBL" id="CAI5757905.1"/>
    </source>
</evidence>
<keyword evidence="3 6" id="KW-1133">Transmembrane helix</keyword>
<dbReference type="Proteomes" id="UP001152885">
    <property type="component" value="Unassembled WGS sequence"/>
</dbReference>
<dbReference type="InterPro" id="IPR025969">
    <property type="entry name" value="ABA_GPCR_dom"/>
</dbReference>
<keyword evidence="10" id="KW-1185">Reference proteome</keyword>
<evidence type="ECO:0000256" key="2">
    <source>
        <dbReference type="ARBA" id="ARBA00022692"/>
    </source>
</evidence>
<name>A0A9W4TUG6_9ASCO</name>
<dbReference type="PANTHER" id="PTHR15948:SF0">
    <property type="entry name" value="GOLGI PH REGULATOR A-RELATED"/>
    <property type="match status" value="1"/>
</dbReference>
<evidence type="ECO:0000256" key="4">
    <source>
        <dbReference type="ARBA" id="ARBA00023136"/>
    </source>
</evidence>
<dbReference type="Pfam" id="PF12430">
    <property type="entry name" value="ABA_GPCR"/>
    <property type="match status" value="1"/>
</dbReference>
<evidence type="ECO:0000259" key="8">
    <source>
        <dbReference type="Pfam" id="PF12537"/>
    </source>
</evidence>
<evidence type="ECO:0000313" key="10">
    <source>
        <dbReference type="Proteomes" id="UP001152885"/>
    </source>
</evidence>
<evidence type="ECO:0000256" key="6">
    <source>
        <dbReference type="SAM" id="Phobius"/>
    </source>
</evidence>
<evidence type="ECO:0008006" key="11">
    <source>
        <dbReference type="Google" id="ProtNLM"/>
    </source>
</evidence>
<accession>A0A9W4TUG6</accession>
<feature type="transmembrane region" description="Helical" evidence="6">
    <location>
        <begin position="6"/>
        <end position="23"/>
    </location>
</feature>
<dbReference type="InterPro" id="IPR022535">
    <property type="entry name" value="Golgi_pH-regulator_cons_dom"/>
</dbReference>
<reference evidence="9" key="1">
    <citation type="submission" date="2022-12" db="EMBL/GenBank/DDBJ databases">
        <authorList>
            <person name="Brejova B."/>
        </authorList>
    </citation>
    <scope>NUCLEOTIDE SEQUENCE</scope>
</reference>
<feature type="domain" description="Golgi pH regulator conserved" evidence="8">
    <location>
        <begin position="191"/>
        <end position="265"/>
    </location>
</feature>
<dbReference type="PANTHER" id="PTHR15948">
    <property type="entry name" value="G-PROTEIN COUPLED RECEPTOR 89-RELATED"/>
    <property type="match status" value="1"/>
</dbReference>
<dbReference type="AlphaFoldDB" id="A0A9W4TUG6"/>
<dbReference type="EMBL" id="CANTUO010000002">
    <property type="protein sequence ID" value="CAI5757905.1"/>
    <property type="molecule type" value="Genomic_DNA"/>
</dbReference>